<keyword evidence="8" id="KW-0915">Sodium</keyword>
<feature type="transmembrane region" description="Helical" evidence="8">
    <location>
        <begin position="20"/>
        <end position="38"/>
    </location>
</feature>
<evidence type="ECO:0000256" key="3">
    <source>
        <dbReference type="ARBA" id="ARBA00022692"/>
    </source>
</evidence>
<evidence type="ECO:0000313" key="9">
    <source>
        <dbReference type="EMBL" id="AJM91575.1"/>
    </source>
</evidence>
<keyword evidence="4 8" id="KW-1133">Transmembrane helix</keyword>
<dbReference type="GO" id="GO:0062054">
    <property type="term" value="F:fluoride channel activity"/>
    <property type="evidence" value="ECO:0007669"/>
    <property type="project" value="UniProtKB-UniRule"/>
</dbReference>
<reference evidence="9 10" key="3">
    <citation type="journal article" date="2019" name="Int. J. Syst. Evol. Microbiol.">
        <title>Nitrosopumilus adriaticus sp. nov. and Nitrosopumilus piranensis sp. nov., two ammonia-oxidizing archaea from the Adriatic Sea and members of the class Nitrososphaeria.</title>
        <authorList>
            <person name="Bayer B."/>
            <person name="Vojvoda J."/>
            <person name="Reinthaler T."/>
            <person name="Reyes C."/>
            <person name="Pinto M."/>
            <person name="Herndl G.J."/>
        </authorList>
    </citation>
    <scope>NUCLEOTIDE SEQUENCE [LARGE SCALE GENOMIC DNA]</scope>
    <source>
        <strain evidence="9 10">D3C</strain>
    </source>
</reference>
<dbReference type="GO" id="GO:0005886">
    <property type="term" value="C:plasma membrane"/>
    <property type="evidence" value="ECO:0007669"/>
    <property type="project" value="UniProtKB-SubCell"/>
</dbReference>
<keyword evidence="5 8" id="KW-0472">Membrane</keyword>
<evidence type="ECO:0000256" key="8">
    <source>
        <dbReference type="HAMAP-Rule" id="MF_00454"/>
    </source>
</evidence>
<evidence type="ECO:0000313" key="10">
    <source>
        <dbReference type="Proteomes" id="UP000032027"/>
    </source>
</evidence>
<dbReference type="InterPro" id="IPR003691">
    <property type="entry name" value="FluC"/>
</dbReference>
<dbReference type="Pfam" id="PF02537">
    <property type="entry name" value="CRCB"/>
    <property type="match status" value="1"/>
</dbReference>
<evidence type="ECO:0000256" key="4">
    <source>
        <dbReference type="ARBA" id="ARBA00022989"/>
    </source>
</evidence>
<dbReference type="EMBL" id="CP010868">
    <property type="protein sequence ID" value="AJM91575.1"/>
    <property type="molecule type" value="Genomic_DNA"/>
</dbReference>
<dbReference type="PATRIC" id="fig|1582439.9.peg.359"/>
<proteinExistence type="inferred from homology"/>
<dbReference type="GO" id="GO:0046872">
    <property type="term" value="F:metal ion binding"/>
    <property type="evidence" value="ECO:0007669"/>
    <property type="project" value="UniProtKB-KW"/>
</dbReference>
<gene>
    <name evidence="8 9" type="primary">crcB</name>
    <name evidence="8" type="synonym">fluC</name>
    <name evidence="9" type="ORF">NPIRD3C_0357</name>
</gene>
<feature type="binding site" evidence="8">
    <location>
        <position position="91"/>
    </location>
    <ligand>
        <name>Na(+)</name>
        <dbReference type="ChEBI" id="CHEBI:29101"/>
        <note>structural</note>
    </ligand>
</feature>
<protein>
    <recommendedName>
        <fullName evidence="8">Fluoride-specific ion channel FluC</fullName>
    </recommendedName>
</protein>
<comment type="subcellular location">
    <subcellularLocation>
        <location evidence="1 8">Cell membrane</location>
        <topology evidence="1 8">Multi-pass membrane protein</topology>
    </subcellularLocation>
</comment>
<evidence type="ECO:0000256" key="5">
    <source>
        <dbReference type="ARBA" id="ARBA00023136"/>
    </source>
</evidence>
<dbReference type="HOGENOM" id="CLU_114342_3_1_2"/>
<comment type="activity regulation">
    <text evidence="8">Na(+) is not transported, but it plays an essential structural role and its presence is essential for fluoride channel function.</text>
</comment>
<dbReference type="PANTHER" id="PTHR28259">
    <property type="entry name" value="FLUORIDE EXPORT PROTEIN 1-RELATED"/>
    <property type="match status" value="1"/>
</dbReference>
<sequence length="140" mass="15397">MLIMSTEHWKYVDMIKIIELIFLAIGGAAGAILRFKLIESELMFGFLPISILVANIVGSFVLGAFMIISNQWHLDSRYTFLVAFGFCGSLTTMSAFALDSTTMLQQSHIGFAMINILLNVSLSLGSIFAGKTIFSMIIES</sequence>
<evidence type="ECO:0000256" key="6">
    <source>
        <dbReference type="ARBA" id="ARBA00035120"/>
    </source>
</evidence>
<keyword evidence="8" id="KW-0406">Ion transport</keyword>
<dbReference type="AlphaFoldDB" id="A0A0C5BXC0"/>
<evidence type="ECO:0000256" key="1">
    <source>
        <dbReference type="ARBA" id="ARBA00004651"/>
    </source>
</evidence>
<keyword evidence="2 8" id="KW-1003">Cell membrane</keyword>
<reference evidence="10" key="1">
    <citation type="submission" date="2015-02" db="EMBL/GenBank/DDBJ databases">
        <title>Characterization of two novel Thaumarchaeota isolated from the Northern Adriatic Sea.</title>
        <authorList>
            <person name="Bayer B."/>
            <person name="Vojvoda J."/>
            <person name="Offre P."/>
            <person name="Srivastava A."/>
            <person name="Elisabeth N."/>
            <person name="Garcia J.A.L."/>
            <person name="Schleper C."/>
            <person name="Herndl G.J."/>
        </authorList>
    </citation>
    <scope>NUCLEOTIDE SEQUENCE [LARGE SCALE GENOMIC DNA]</scope>
    <source>
        <strain evidence="10">D3C</strain>
    </source>
</reference>
<feature type="binding site" evidence="8">
    <location>
        <position position="88"/>
    </location>
    <ligand>
        <name>Na(+)</name>
        <dbReference type="ChEBI" id="CHEBI:29101"/>
        <note>structural</note>
    </ligand>
</feature>
<dbReference type="HAMAP" id="MF_00454">
    <property type="entry name" value="FluC"/>
    <property type="match status" value="1"/>
</dbReference>
<keyword evidence="8" id="KW-0813">Transport</keyword>
<organism evidence="9 10">
    <name type="scientific">Nitrosopumilus piranensis</name>
    <dbReference type="NCBI Taxonomy" id="1582439"/>
    <lineage>
        <taxon>Archaea</taxon>
        <taxon>Nitrososphaerota</taxon>
        <taxon>Nitrososphaeria</taxon>
        <taxon>Nitrosopumilales</taxon>
        <taxon>Nitrosopumilaceae</taxon>
        <taxon>Nitrosopumilus</taxon>
    </lineage>
</organism>
<feature type="transmembrane region" description="Helical" evidence="8">
    <location>
        <begin position="80"/>
        <end position="98"/>
    </location>
</feature>
<dbReference type="KEGG" id="nid:NPIRD3C_0357"/>
<comment type="similarity">
    <text evidence="6 8">Belongs to the fluoride channel Fluc/FEX (TC 1.A.43) family.</text>
</comment>
<dbReference type="GO" id="GO:0140114">
    <property type="term" value="P:cellular detoxification of fluoride"/>
    <property type="evidence" value="ECO:0007669"/>
    <property type="project" value="UniProtKB-UniRule"/>
</dbReference>
<evidence type="ECO:0000256" key="7">
    <source>
        <dbReference type="ARBA" id="ARBA00035585"/>
    </source>
</evidence>
<dbReference type="Proteomes" id="UP000032027">
    <property type="component" value="Chromosome"/>
</dbReference>
<keyword evidence="8" id="KW-0407">Ion channel</keyword>
<feature type="transmembrane region" description="Helical" evidence="8">
    <location>
        <begin position="44"/>
        <end position="68"/>
    </location>
</feature>
<feature type="transmembrane region" description="Helical" evidence="8">
    <location>
        <begin position="110"/>
        <end position="130"/>
    </location>
</feature>
<name>A0A0C5BXC0_9ARCH</name>
<keyword evidence="3 8" id="KW-0812">Transmembrane</keyword>
<comment type="catalytic activity">
    <reaction evidence="7">
        <text>fluoride(in) = fluoride(out)</text>
        <dbReference type="Rhea" id="RHEA:76159"/>
        <dbReference type="ChEBI" id="CHEBI:17051"/>
    </reaction>
    <physiologicalReaction direction="left-to-right" evidence="7">
        <dbReference type="Rhea" id="RHEA:76160"/>
    </physiologicalReaction>
</comment>
<keyword evidence="8" id="KW-0479">Metal-binding</keyword>
<dbReference type="PANTHER" id="PTHR28259:SF1">
    <property type="entry name" value="FLUORIDE EXPORT PROTEIN 1-RELATED"/>
    <property type="match status" value="1"/>
</dbReference>
<evidence type="ECO:0000256" key="2">
    <source>
        <dbReference type="ARBA" id="ARBA00022475"/>
    </source>
</evidence>
<reference evidence="9 10" key="2">
    <citation type="journal article" date="2016" name="ISME J.">
        <title>Physiological and genomic characterization of two novel marine thaumarchaeal strains indicates niche differentiation.</title>
        <authorList>
            <person name="Bayer B."/>
            <person name="Vojvoda J."/>
            <person name="Offre P."/>
            <person name="Alves R.J."/>
            <person name="Elisabeth N.H."/>
            <person name="Garcia J.A."/>
            <person name="Volland J.M."/>
            <person name="Srivastava A."/>
            <person name="Schleper C."/>
            <person name="Herndl G.J."/>
        </authorList>
    </citation>
    <scope>NUCLEOTIDE SEQUENCE [LARGE SCALE GENOMIC DNA]</scope>
    <source>
        <strain evidence="9 10">D3C</strain>
    </source>
</reference>
<accession>A0A0C5BXC0</accession>
<keyword evidence="10" id="KW-1185">Reference proteome</keyword>
<comment type="function">
    <text evidence="8">Fluoride-specific ion channel. Important for reducing fluoride concentration in the cell, thus reducing its toxicity.</text>
</comment>